<dbReference type="Pfam" id="PF08005">
    <property type="entry name" value="PHR"/>
    <property type="match status" value="2"/>
</dbReference>
<dbReference type="SUPFAM" id="SSF54695">
    <property type="entry name" value="POZ domain"/>
    <property type="match status" value="2"/>
</dbReference>
<dbReference type="InterPro" id="IPR011333">
    <property type="entry name" value="SKP1/BTB/POZ_sf"/>
</dbReference>
<dbReference type="Gene3D" id="2.60.120.820">
    <property type="entry name" value="PHR domain"/>
    <property type="match status" value="2"/>
</dbReference>
<protein>
    <recommendedName>
        <fullName evidence="3">BTB domain-containing protein</fullName>
    </recommendedName>
</protein>
<accession>A0AAU9VW04</accession>
<keyword evidence="2" id="KW-0963">Cytoplasm</keyword>
<sequence length="1023" mass="117351">MCCQEREVLNVKEVELFKAVDRWATKESEKEIRIAPTGEEEMIEIRMVSGETTLILHIETYQFVDCTNIFYCCNKQWRHWKGYRWHPEGHQEESYLRFVTYSVTCVAKKENQNRGPQIILTPCPKKCLNFSQLLLFLLVGLAKPLWSLAPLDETRRRIKQFYNYCSQSVAHQFSFKHYFKKLVAIAEASFSMQVQNLAMAAEDNWQTKLPTLVERTAFIFNSEILSDVKFVVPMSIGESESKKVIPAHKFVLAISSPVFFAMFYGQMAETKDSIELPDCDYESLLELFRFLYTDKVNLSGSDVMQVLYLANKYMVSSLAEKCVECLRDNLKASNVFFILPHAQKYEDKDLEDRCWEVIEKQTEEAVTSDGFITVERSIVESVVKREELSVTELELFKAVDRWATAEVQRQGFTPDGKTKRRILGEDIVKAIRFPLVLMKDFMSVVFDSDILTFHEVGNMMKHYSGVLKYPLLFKDTARSLLFRFNRFPKFFPPAHKRGIWSYSGGTDSIEFTTNKPILLHGVQYFGSDGGKYTVSTKVKVSAHDSCLGKESGTYSSIKEETNNYHGFDVMFDPPIRLEAHERYRLVSLIKGPLSWHGEEGVTSFESKGVLVNFMKSVEKENWQTKLSTIAEKTAFIFNKELLSDVKFVVPMSTDESESKKVIPAHKFVLAINSPVFFAMFYGQMAETKDSIELPDCEYESLLELFRFMYSDIVNLSGSNVIQVLYLANKYMVPSLGEKCTEYLRDNLKASNVFCILPHAQKFEDKDLEDRCWEVIDEQTEEALTSDEFVSVERSVVESVVKREALNVTEVELFKAVDRWVTRECERQGITSDGETKRRVLGEDIVNGIRFPLIEEKDFASVVLDSHLLNHEELCNMIKHYNNVLNIPLPFVQARRRFNEFGKGWIYSGISLDGILLSVNKPIKLHGVEHFGSEGGKYTVKTDIVDHMGNTLLVSRAGNYASEKSDTRACYGFDVLFDRPVILEANKEYKVKSLIKGPFVMERQKWANTSGVPGSAIYVSLFDG</sequence>
<dbReference type="Proteomes" id="UP001159428">
    <property type="component" value="Unassembled WGS sequence"/>
</dbReference>
<organism evidence="4 5">
    <name type="scientific">Pocillopora meandrina</name>
    <dbReference type="NCBI Taxonomy" id="46732"/>
    <lineage>
        <taxon>Eukaryota</taxon>
        <taxon>Metazoa</taxon>
        <taxon>Cnidaria</taxon>
        <taxon>Anthozoa</taxon>
        <taxon>Hexacorallia</taxon>
        <taxon>Scleractinia</taxon>
        <taxon>Astrocoeniina</taxon>
        <taxon>Pocilloporidae</taxon>
        <taxon>Pocillopora</taxon>
    </lineage>
</organism>
<dbReference type="Gene3D" id="1.25.40.420">
    <property type="match status" value="2"/>
</dbReference>
<gene>
    <name evidence="4" type="ORF">PMEA_00026239</name>
</gene>
<evidence type="ECO:0000259" key="3">
    <source>
        <dbReference type="PROSITE" id="PS50097"/>
    </source>
</evidence>
<dbReference type="InterPro" id="IPR000210">
    <property type="entry name" value="BTB/POZ_dom"/>
</dbReference>
<evidence type="ECO:0000256" key="1">
    <source>
        <dbReference type="ARBA" id="ARBA00004496"/>
    </source>
</evidence>
<reference evidence="4 5" key="1">
    <citation type="submission" date="2022-05" db="EMBL/GenBank/DDBJ databases">
        <authorList>
            <consortium name="Genoscope - CEA"/>
            <person name="William W."/>
        </authorList>
    </citation>
    <scope>NUCLEOTIDE SEQUENCE [LARGE SCALE GENOMIC DNA]</scope>
</reference>
<feature type="domain" description="BTB" evidence="3">
    <location>
        <begin position="643"/>
        <end position="717"/>
    </location>
</feature>
<dbReference type="InterPro" id="IPR012983">
    <property type="entry name" value="PHR"/>
</dbReference>
<comment type="caution">
    <text evidence="4">The sequence shown here is derived from an EMBL/GenBank/DDBJ whole genome shotgun (WGS) entry which is preliminary data.</text>
</comment>
<dbReference type="SMART" id="SM00875">
    <property type="entry name" value="BACK"/>
    <property type="match status" value="2"/>
</dbReference>
<dbReference type="GO" id="GO:0022008">
    <property type="term" value="P:neurogenesis"/>
    <property type="evidence" value="ECO:0007669"/>
    <property type="project" value="TreeGrafter"/>
</dbReference>
<feature type="domain" description="BTB" evidence="3">
    <location>
        <begin position="226"/>
        <end position="300"/>
    </location>
</feature>
<evidence type="ECO:0000313" key="4">
    <source>
        <dbReference type="EMBL" id="CAH3039620.1"/>
    </source>
</evidence>
<dbReference type="GO" id="GO:0005829">
    <property type="term" value="C:cytosol"/>
    <property type="evidence" value="ECO:0007669"/>
    <property type="project" value="TreeGrafter"/>
</dbReference>
<dbReference type="Pfam" id="PF07707">
    <property type="entry name" value="BACK"/>
    <property type="match status" value="2"/>
</dbReference>
<dbReference type="AlphaFoldDB" id="A0AAU9VW04"/>
<dbReference type="InterPro" id="IPR038648">
    <property type="entry name" value="PHR_sf"/>
</dbReference>
<dbReference type="PANTHER" id="PTHR45774:SF3">
    <property type="entry name" value="BTB (POZ) DOMAIN-CONTAINING 2B-RELATED"/>
    <property type="match status" value="1"/>
</dbReference>
<dbReference type="Gene3D" id="3.30.710.10">
    <property type="entry name" value="Potassium Channel Kv1.1, Chain A"/>
    <property type="match status" value="2"/>
</dbReference>
<comment type="subcellular location">
    <subcellularLocation>
        <location evidence="1">Cytoplasm</location>
    </subcellularLocation>
</comment>
<name>A0AAU9VW04_9CNID</name>
<proteinExistence type="predicted"/>
<evidence type="ECO:0000256" key="2">
    <source>
        <dbReference type="ARBA" id="ARBA00022490"/>
    </source>
</evidence>
<dbReference type="SMART" id="SM00225">
    <property type="entry name" value="BTB"/>
    <property type="match status" value="2"/>
</dbReference>
<keyword evidence="5" id="KW-1185">Reference proteome</keyword>
<dbReference type="InterPro" id="IPR011705">
    <property type="entry name" value="BACK"/>
</dbReference>
<evidence type="ECO:0000313" key="5">
    <source>
        <dbReference type="Proteomes" id="UP001159428"/>
    </source>
</evidence>
<dbReference type="Pfam" id="PF00651">
    <property type="entry name" value="BTB"/>
    <property type="match status" value="2"/>
</dbReference>
<dbReference type="PROSITE" id="PS50097">
    <property type="entry name" value="BTB"/>
    <property type="match status" value="2"/>
</dbReference>
<dbReference type="PANTHER" id="PTHR45774">
    <property type="entry name" value="BTB/POZ DOMAIN-CONTAINING"/>
    <property type="match status" value="1"/>
</dbReference>
<dbReference type="EMBL" id="CALNXJ010000005">
    <property type="protein sequence ID" value="CAH3039620.1"/>
    <property type="molecule type" value="Genomic_DNA"/>
</dbReference>